<evidence type="ECO:0000313" key="5">
    <source>
        <dbReference type="Proteomes" id="UP001159641"/>
    </source>
</evidence>
<keyword evidence="5" id="KW-1185">Reference proteome</keyword>
<keyword evidence="2" id="KW-0009">Actin-binding</keyword>
<comment type="caution">
    <text evidence="4">The sequence shown here is derived from an EMBL/GenBank/DDBJ whole genome shotgun (WGS) entry which is preliminary data.</text>
</comment>
<dbReference type="Pfam" id="PF00435">
    <property type="entry name" value="Spectrin"/>
    <property type="match status" value="1"/>
</dbReference>
<gene>
    <name evidence="4" type="ORF">J1605_014412</name>
</gene>
<dbReference type="SMART" id="SM00150">
    <property type="entry name" value="SPEC"/>
    <property type="match status" value="1"/>
</dbReference>
<dbReference type="AlphaFoldDB" id="A0AB34GDX1"/>
<keyword evidence="1" id="KW-0677">Repeat</keyword>
<dbReference type="InterPro" id="IPR018159">
    <property type="entry name" value="Spectrin/alpha-actinin"/>
</dbReference>
<dbReference type="Proteomes" id="UP001159641">
    <property type="component" value="Unassembled WGS sequence"/>
</dbReference>
<dbReference type="FunFam" id="1.20.58.60:FF:000033">
    <property type="entry name" value="Spectrin beta chain"/>
    <property type="match status" value="1"/>
</dbReference>
<dbReference type="PANTHER" id="PTHR11915">
    <property type="entry name" value="SPECTRIN/FILAMIN RELATED CYTOSKELETAL PROTEIN"/>
    <property type="match status" value="1"/>
</dbReference>
<dbReference type="EMBL" id="JAIQCJ010002304">
    <property type="protein sequence ID" value="KAJ8777522.1"/>
    <property type="molecule type" value="Genomic_DNA"/>
</dbReference>
<reference evidence="4 5" key="1">
    <citation type="submission" date="2022-11" db="EMBL/GenBank/DDBJ databases">
        <title>Whole genome sequence of Eschrichtius robustus ER-17-0199.</title>
        <authorList>
            <person name="Bruniche-Olsen A."/>
            <person name="Black A.N."/>
            <person name="Fields C.J."/>
            <person name="Walden K."/>
            <person name="Dewoody J.A."/>
        </authorList>
    </citation>
    <scope>NUCLEOTIDE SEQUENCE [LARGE SCALE GENOMIC DNA]</scope>
    <source>
        <strain evidence="4">ER-17-0199</strain>
        <tissue evidence="4">Blubber</tissue>
    </source>
</reference>
<evidence type="ECO:0000256" key="1">
    <source>
        <dbReference type="ARBA" id="ARBA00022737"/>
    </source>
</evidence>
<accession>A0AB34GDX1</accession>
<dbReference type="Gene3D" id="1.20.58.60">
    <property type="match status" value="1"/>
</dbReference>
<evidence type="ECO:0000313" key="4">
    <source>
        <dbReference type="EMBL" id="KAJ8777522.1"/>
    </source>
</evidence>
<proteinExistence type="predicted"/>
<dbReference type="SUPFAM" id="SSF46966">
    <property type="entry name" value="Spectrin repeat"/>
    <property type="match status" value="2"/>
</dbReference>
<evidence type="ECO:0000256" key="3">
    <source>
        <dbReference type="SAM" id="MobiDB-lite"/>
    </source>
</evidence>
<evidence type="ECO:0008006" key="6">
    <source>
        <dbReference type="Google" id="ProtNLM"/>
    </source>
</evidence>
<evidence type="ECO:0000256" key="2">
    <source>
        <dbReference type="ARBA" id="ARBA00023203"/>
    </source>
</evidence>
<dbReference type="CDD" id="cd00176">
    <property type="entry name" value="SPEC"/>
    <property type="match status" value="1"/>
</dbReference>
<dbReference type="InterPro" id="IPR002017">
    <property type="entry name" value="Spectrin_repeat"/>
</dbReference>
<dbReference type="GO" id="GO:0003779">
    <property type="term" value="F:actin binding"/>
    <property type="evidence" value="ECO:0007669"/>
    <property type="project" value="UniProtKB-KW"/>
</dbReference>
<organism evidence="4 5">
    <name type="scientific">Eschrichtius robustus</name>
    <name type="common">California gray whale</name>
    <name type="synonym">Eschrichtius gibbosus</name>
    <dbReference type="NCBI Taxonomy" id="9764"/>
    <lineage>
        <taxon>Eukaryota</taxon>
        <taxon>Metazoa</taxon>
        <taxon>Chordata</taxon>
        <taxon>Craniata</taxon>
        <taxon>Vertebrata</taxon>
        <taxon>Euteleostomi</taxon>
        <taxon>Mammalia</taxon>
        <taxon>Eutheria</taxon>
        <taxon>Laurasiatheria</taxon>
        <taxon>Artiodactyla</taxon>
        <taxon>Whippomorpha</taxon>
        <taxon>Cetacea</taxon>
        <taxon>Mysticeti</taxon>
        <taxon>Eschrichtiidae</taxon>
        <taxon>Eschrichtius</taxon>
    </lineage>
</organism>
<protein>
    <recommendedName>
        <fullName evidence="6">Spectrin beta chain, non-erythrocytic 4</fullName>
    </recommendedName>
</protein>
<feature type="region of interest" description="Disordered" evidence="3">
    <location>
        <begin position="22"/>
        <end position="45"/>
    </location>
</feature>
<name>A0AB34GDX1_ESCRO</name>
<sequence length="195" mass="21537">MGRVSAGDSAVTTAAAAVAVEGREPARPLQGPPANASATSGCGELAEPLPRPAQLDGWIHEKMLMARDSTREDGHKLHKRWLRHQAFMAELAQNKEWLEKIEREGQQLMQEKPELAASVRKKLGEIRQCWAELESTTQAKARQLFEASKADQLVQSFAELDKKLLHMESQLQDVDPGGDLATVNSQLKKLQVRPG</sequence>